<keyword evidence="1" id="KW-0472">Membrane</keyword>
<reference evidence="2" key="1">
    <citation type="journal article" date="2015" name="Nature">
        <title>Complex archaea that bridge the gap between prokaryotes and eukaryotes.</title>
        <authorList>
            <person name="Spang A."/>
            <person name="Saw J.H."/>
            <person name="Jorgensen S.L."/>
            <person name="Zaremba-Niedzwiedzka K."/>
            <person name="Martijn J."/>
            <person name="Lind A.E."/>
            <person name="van Eijk R."/>
            <person name="Schleper C."/>
            <person name="Guy L."/>
            <person name="Ettema T.J."/>
        </authorList>
    </citation>
    <scope>NUCLEOTIDE SEQUENCE</scope>
</reference>
<protein>
    <submittedName>
        <fullName evidence="2">Uncharacterized protein</fullName>
    </submittedName>
</protein>
<gene>
    <name evidence="3" type="ORF">LCGC14_1479800</name>
    <name evidence="2" type="ORF">LCGC14_1714110</name>
</gene>
<feature type="transmembrane region" description="Helical" evidence="1">
    <location>
        <begin position="6"/>
        <end position="29"/>
    </location>
</feature>
<dbReference type="EMBL" id="LAZR01015333">
    <property type="protein sequence ID" value="KKM13652.1"/>
    <property type="molecule type" value="Genomic_DNA"/>
</dbReference>
<dbReference type="AlphaFoldDB" id="A0A0F9HEV7"/>
<keyword evidence="1" id="KW-1133">Transmembrane helix</keyword>
<accession>A0A0F9HEV7</accession>
<evidence type="ECO:0000313" key="3">
    <source>
        <dbReference type="EMBL" id="KKM66580.1"/>
    </source>
</evidence>
<dbReference type="EMBL" id="LAZR01010501">
    <property type="protein sequence ID" value="KKM66580.1"/>
    <property type="molecule type" value="Genomic_DNA"/>
</dbReference>
<name>A0A0F9HEV7_9ZZZZ</name>
<organism evidence="2">
    <name type="scientific">marine sediment metagenome</name>
    <dbReference type="NCBI Taxonomy" id="412755"/>
    <lineage>
        <taxon>unclassified sequences</taxon>
        <taxon>metagenomes</taxon>
        <taxon>ecological metagenomes</taxon>
    </lineage>
</organism>
<keyword evidence="1" id="KW-0812">Transmembrane</keyword>
<comment type="caution">
    <text evidence="2">The sequence shown here is derived from an EMBL/GenBank/DDBJ whole genome shotgun (WGS) entry which is preliminary data.</text>
</comment>
<evidence type="ECO:0000313" key="2">
    <source>
        <dbReference type="EMBL" id="KKM13652.1"/>
    </source>
</evidence>
<proteinExistence type="predicted"/>
<evidence type="ECO:0000256" key="1">
    <source>
        <dbReference type="SAM" id="Phobius"/>
    </source>
</evidence>
<sequence>MEAFNWVSFFIGLFSGCIVTFLAGIISWFHMEVEKQKKEFNDSMKNDNIDYTNIGKIPK</sequence>